<dbReference type="EMBL" id="CABIKO010000992">
    <property type="protein sequence ID" value="VVA40475.1"/>
    <property type="molecule type" value="Genomic_DNA"/>
</dbReference>
<proteinExistence type="predicted"/>
<feature type="compositionally biased region" description="Basic and acidic residues" evidence="2">
    <location>
        <begin position="27"/>
        <end position="41"/>
    </location>
</feature>
<evidence type="ECO:0000256" key="2">
    <source>
        <dbReference type="SAM" id="MobiDB-lite"/>
    </source>
</evidence>
<feature type="region of interest" description="Disordered" evidence="2">
    <location>
        <begin position="21"/>
        <end position="95"/>
    </location>
</feature>
<dbReference type="Gramene" id="VVA40475">
    <property type="protein sequence ID" value="VVA40475"/>
    <property type="gene ID" value="Prudul26B032022"/>
</dbReference>
<name>A0A5E4GKR4_PRUDU</name>
<dbReference type="SUPFAM" id="SSF57756">
    <property type="entry name" value="Retrovirus zinc finger-like domains"/>
    <property type="match status" value="1"/>
</dbReference>
<feature type="non-terminal residue" evidence="4">
    <location>
        <position position="165"/>
    </location>
</feature>
<evidence type="ECO:0000313" key="4">
    <source>
        <dbReference type="EMBL" id="VVA40475.1"/>
    </source>
</evidence>
<evidence type="ECO:0000259" key="3">
    <source>
        <dbReference type="PROSITE" id="PS50158"/>
    </source>
</evidence>
<keyword evidence="1" id="KW-0479">Metal-binding</keyword>
<dbReference type="AlphaFoldDB" id="A0A5E4GKR4"/>
<feature type="domain" description="CCHC-type" evidence="3">
    <location>
        <begin position="117"/>
        <end position="131"/>
    </location>
</feature>
<protein>
    <submittedName>
        <fullName evidence="4">PREDICTED: Retrovirus-related Pol poly from transposon</fullName>
    </submittedName>
</protein>
<keyword evidence="1" id="KW-0863">Zinc-finger</keyword>
<feature type="compositionally biased region" description="Basic residues" evidence="2">
    <location>
        <begin position="65"/>
        <end position="75"/>
    </location>
</feature>
<feature type="non-terminal residue" evidence="4">
    <location>
        <position position="1"/>
    </location>
</feature>
<accession>A0A5E4GKR4</accession>
<dbReference type="SMART" id="SM00343">
    <property type="entry name" value="ZnF_C2HC"/>
    <property type="match status" value="1"/>
</dbReference>
<reference evidence="5" key="1">
    <citation type="journal article" date="2020" name="Plant J.">
        <title>Transposons played a major role in the diversification between the closely related almond and peach genomes: results from the almond genome sequence.</title>
        <authorList>
            <person name="Alioto T."/>
            <person name="Alexiou K.G."/>
            <person name="Bardil A."/>
            <person name="Barteri F."/>
            <person name="Castanera R."/>
            <person name="Cruz F."/>
            <person name="Dhingra A."/>
            <person name="Duval H."/>
            <person name="Fernandez I Marti A."/>
            <person name="Frias L."/>
            <person name="Galan B."/>
            <person name="Garcia J.L."/>
            <person name="Howad W."/>
            <person name="Gomez-Garrido J."/>
            <person name="Gut M."/>
            <person name="Julca I."/>
            <person name="Morata J."/>
            <person name="Puigdomenech P."/>
            <person name="Ribeca P."/>
            <person name="Rubio Cabetas M.J."/>
            <person name="Vlasova A."/>
            <person name="Wirthensohn M."/>
            <person name="Garcia-Mas J."/>
            <person name="Gabaldon T."/>
            <person name="Casacuberta J.M."/>
            <person name="Arus P."/>
        </authorList>
    </citation>
    <scope>NUCLEOTIDE SEQUENCE [LARGE SCALE GENOMIC DNA]</scope>
    <source>
        <strain evidence="5">cv. Texas</strain>
    </source>
</reference>
<evidence type="ECO:0000256" key="1">
    <source>
        <dbReference type="PROSITE-ProRule" id="PRU00047"/>
    </source>
</evidence>
<evidence type="ECO:0000313" key="5">
    <source>
        <dbReference type="Proteomes" id="UP000327085"/>
    </source>
</evidence>
<dbReference type="PROSITE" id="PS50158">
    <property type="entry name" value="ZF_CCHC"/>
    <property type="match status" value="1"/>
</dbReference>
<sequence length="165" mass="18481">YDSIAEVIEETKDTETIGVQEVIGSLKPHEQRLQRHTEKMPKKAFSSLSVSPREQSNSGQGGSSKSKKSSKPQKGKKWDTKPENNFRMENQNGGAKVPCKTCDKLHYGACWFKGKPKCYNCDKFGHLAKECIGKSAQTAHYATHKEEEGTMFYACHSTSIVTNNY</sequence>
<dbReference type="Proteomes" id="UP000327085">
    <property type="component" value="Unassembled WGS sequence"/>
</dbReference>
<gene>
    <name evidence="4" type="ORF">ALMOND_2B032022</name>
</gene>
<dbReference type="GO" id="GO:0003676">
    <property type="term" value="F:nucleic acid binding"/>
    <property type="evidence" value="ECO:0007669"/>
    <property type="project" value="InterPro"/>
</dbReference>
<feature type="compositionally biased region" description="Basic and acidic residues" evidence="2">
    <location>
        <begin position="76"/>
        <end position="86"/>
    </location>
</feature>
<dbReference type="InterPro" id="IPR036875">
    <property type="entry name" value="Znf_CCHC_sf"/>
</dbReference>
<dbReference type="InterPro" id="IPR001878">
    <property type="entry name" value="Znf_CCHC"/>
</dbReference>
<keyword evidence="1" id="KW-0862">Zinc</keyword>
<organism evidence="4 5">
    <name type="scientific">Prunus dulcis</name>
    <name type="common">Almond</name>
    <name type="synonym">Amygdalus dulcis</name>
    <dbReference type="NCBI Taxonomy" id="3755"/>
    <lineage>
        <taxon>Eukaryota</taxon>
        <taxon>Viridiplantae</taxon>
        <taxon>Streptophyta</taxon>
        <taxon>Embryophyta</taxon>
        <taxon>Tracheophyta</taxon>
        <taxon>Spermatophyta</taxon>
        <taxon>Magnoliopsida</taxon>
        <taxon>eudicotyledons</taxon>
        <taxon>Gunneridae</taxon>
        <taxon>Pentapetalae</taxon>
        <taxon>rosids</taxon>
        <taxon>fabids</taxon>
        <taxon>Rosales</taxon>
        <taxon>Rosaceae</taxon>
        <taxon>Amygdaloideae</taxon>
        <taxon>Amygdaleae</taxon>
        <taxon>Prunus</taxon>
    </lineage>
</organism>
<dbReference type="InParanoid" id="A0A5E4GKR4"/>
<dbReference type="Pfam" id="PF00098">
    <property type="entry name" value="zf-CCHC"/>
    <property type="match status" value="1"/>
</dbReference>
<dbReference type="GO" id="GO:0008270">
    <property type="term" value="F:zinc ion binding"/>
    <property type="evidence" value="ECO:0007669"/>
    <property type="project" value="UniProtKB-KW"/>
</dbReference>